<reference evidence="2" key="1">
    <citation type="submission" date="2010-12" db="EMBL/GenBank/DDBJ databases">
        <title>Complete sequence of chromosome 1 of Asticcacaulis excentricus CB 48.</title>
        <authorList>
            <consortium name="US DOE Joint Genome Institute"/>
            <person name="Lucas S."/>
            <person name="Copeland A."/>
            <person name="Lapidus A."/>
            <person name="Cheng J.-F."/>
            <person name="Bruce D."/>
            <person name="Goodwin L."/>
            <person name="Pitluck S."/>
            <person name="Teshima H."/>
            <person name="Davenport K."/>
            <person name="Detter J.C."/>
            <person name="Han C."/>
            <person name="Tapia R."/>
            <person name="Land M."/>
            <person name="Hauser L."/>
            <person name="Jeffries C."/>
            <person name="Kyrpides N."/>
            <person name="Ivanova N."/>
            <person name="Ovchinnikova G."/>
            <person name="Brun Y.V."/>
            <person name="Woyke T."/>
        </authorList>
    </citation>
    <scope>NUCLEOTIDE SEQUENCE [LARGE SCALE GENOMIC DNA]</scope>
    <source>
        <strain evidence="2">ATCC 15261 / DSM 4724 / KCTC 12464 / NCIMB 9791 / VKM B-1370 / CB 48</strain>
    </source>
</reference>
<dbReference type="AlphaFoldDB" id="E8RPM0"/>
<evidence type="ECO:0000313" key="2">
    <source>
        <dbReference type="Proteomes" id="UP000001492"/>
    </source>
</evidence>
<protein>
    <submittedName>
        <fullName evidence="1">Uncharacterized protein</fullName>
    </submittedName>
</protein>
<gene>
    <name evidence="1" type="ordered locus">Astex_0299</name>
</gene>
<sequence length="99" mass="11548">MAKFFVLSTDQLTAQQITQLKNKLGKVIGWWHWLPNFWLIKDPKDEMQVGQLTQYISEINPMARCIAMEVDPVNWAARARNDSNGKSMTAWIEGEWRQP</sequence>
<organism evidence="1 2">
    <name type="scientific">Asticcacaulis excentricus (strain ATCC 15261 / DSM 4724 / KCTC 12464 / NCIMB 9791 / VKM B-1370 / CB 48)</name>
    <dbReference type="NCBI Taxonomy" id="573065"/>
    <lineage>
        <taxon>Bacteria</taxon>
        <taxon>Pseudomonadati</taxon>
        <taxon>Pseudomonadota</taxon>
        <taxon>Alphaproteobacteria</taxon>
        <taxon>Caulobacterales</taxon>
        <taxon>Caulobacteraceae</taxon>
        <taxon>Asticcacaulis</taxon>
    </lineage>
</organism>
<dbReference type="HOGENOM" id="CLU_2289357_0_0_5"/>
<dbReference type="KEGG" id="aex:Astex_0299"/>
<proteinExistence type="predicted"/>
<evidence type="ECO:0000313" key="1">
    <source>
        <dbReference type="EMBL" id="ADU11997.1"/>
    </source>
</evidence>
<dbReference type="Proteomes" id="UP000001492">
    <property type="component" value="Chromosome 1"/>
</dbReference>
<dbReference type="RefSeq" id="WP_013477831.1">
    <property type="nucleotide sequence ID" value="NC_014816.1"/>
</dbReference>
<name>E8RPM0_ASTEC</name>
<dbReference type="OrthoDB" id="8480716at2"/>
<dbReference type="EMBL" id="CP002395">
    <property type="protein sequence ID" value="ADU11997.1"/>
    <property type="molecule type" value="Genomic_DNA"/>
</dbReference>
<accession>E8RPM0</accession>
<keyword evidence="2" id="KW-1185">Reference proteome</keyword>